<keyword evidence="2" id="KW-1185">Reference proteome</keyword>
<feature type="non-terminal residue" evidence="1">
    <location>
        <position position="1"/>
    </location>
</feature>
<dbReference type="EMBL" id="CAKXAJ010004342">
    <property type="protein sequence ID" value="CAH2208706.1"/>
    <property type="molecule type" value="Genomic_DNA"/>
</dbReference>
<reference evidence="1" key="1">
    <citation type="submission" date="2022-03" db="EMBL/GenBank/DDBJ databases">
        <authorList>
            <person name="Lindestad O."/>
        </authorList>
    </citation>
    <scope>NUCLEOTIDE SEQUENCE</scope>
</reference>
<dbReference type="AlphaFoldDB" id="A0A8S4QF83"/>
<organism evidence="1 2">
    <name type="scientific">Pararge aegeria aegeria</name>
    <dbReference type="NCBI Taxonomy" id="348720"/>
    <lineage>
        <taxon>Eukaryota</taxon>
        <taxon>Metazoa</taxon>
        <taxon>Ecdysozoa</taxon>
        <taxon>Arthropoda</taxon>
        <taxon>Hexapoda</taxon>
        <taxon>Insecta</taxon>
        <taxon>Pterygota</taxon>
        <taxon>Neoptera</taxon>
        <taxon>Endopterygota</taxon>
        <taxon>Lepidoptera</taxon>
        <taxon>Glossata</taxon>
        <taxon>Ditrysia</taxon>
        <taxon>Papilionoidea</taxon>
        <taxon>Nymphalidae</taxon>
        <taxon>Satyrinae</taxon>
        <taxon>Satyrini</taxon>
        <taxon>Parargina</taxon>
        <taxon>Pararge</taxon>
    </lineage>
</organism>
<sequence length="64" mass="6592">RNIVVVELYLRRSIGAVGDRVAPGDLAHASVVASPTGLATSADPDGKSVCQLPDLFLRTSTSAV</sequence>
<proteinExistence type="predicted"/>
<evidence type="ECO:0000313" key="2">
    <source>
        <dbReference type="Proteomes" id="UP000838756"/>
    </source>
</evidence>
<dbReference type="Proteomes" id="UP000838756">
    <property type="component" value="Unassembled WGS sequence"/>
</dbReference>
<protein>
    <submittedName>
        <fullName evidence="1">Jg22395 protein</fullName>
    </submittedName>
</protein>
<gene>
    <name evidence="1" type="primary">jg22395</name>
    <name evidence="1" type="ORF">PAEG_LOCUS1256</name>
</gene>
<name>A0A8S4QF83_9NEOP</name>
<accession>A0A8S4QF83</accession>
<evidence type="ECO:0000313" key="1">
    <source>
        <dbReference type="EMBL" id="CAH2208706.1"/>
    </source>
</evidence>
<comment type="caution">
    <text evidence="1">The sequence shown here is derived from an EMBL/GenBank/DDBJ whole genome shotgun (WGS) entry which is preliminary data.</text>
</comment>